<feature type="region of interest" description="Disordered" evidence="1">
    <location>
        <begin position="1"/>
        <end position="38"/>
    </location>
</feature>
<evidence type="ECO:0008006" key="4">
    <source>
        <dbReference type="Google" id="ProtNLM"/>
    </source>
</evidence>
<dbReference type="RefSeq" id="WP_281899095.1">
    <property type="nucleotide sequence ID" value="NZ_BSDI01000023.1"/>
</dbReference>
<keyword evidence="3" id="KW-1185">Reference proteome</keyword>
<dbReference type="Pfam" id="PF19872">
    <property type="entry name" value="DUF6345"/>
    <property type="match status" value="1"/>
</dbReference>
<gene>
    <name evidence="2" type="ORF">Pa4123_47170</name>
</gene>
<dbReference type="EMBL" id="BSDI01000023">
    <property type="protein sequence ID" value="GLH99441.1"/>
    <property type="molecule type" value="Genomic_DNA"/>
</dbReference>
<proteinExistence type="predicted"/>
<evidence type="ECO:0000256" key="1">
    <source>
        <dbReference type="SAM" id="MobiDB-lite"/>
    </source>
</evidence>
<comment type="caution">
    <text evidence="2">The sequence shown here is derived from an EMBL/GenBank/DDBJ whole genome shotgun (WGS) entry which is preliminary data.</text>
</comment>
<evidence type="ECO:0000313" key="2">
    <source>
        <dbReference type="EMBL" id="GLH99441.1"/>
    </source>
</evidence>
<accession>A0ABQ5R0Q4</accession>
<name>A0ABQ5R0Q4_9ACTN</name>
<evidence type="ECO:0000313" key="3">
    <source>
        <dbReference type="Proteomes" id="UP001144280"/>
    </source>
</evidence>
<feature type="region of interest" description="Disordered" evidence="1">
    <location>
        <begin position="446"/>
        <end position="491"/>
    </location>
</feature>
<dbReference type="InterPro" id="IPR045926">
    <property type="entry name" value="DUF6345"/>
</dbReference>
<reference evidence="2" key="1">
    <citation type="submission" date="2022-12" db="EMBL/GenBank/DDBJ databases">
        <title>New Phytohabitans aurantiacus sp. RD004123 nov., an actinomycete isolated from soil.</title>
        <authorList>
            <person name="Triningsih D.W."/>
            <person name="Harunari E."/>
            <person name="Igarashi Y."/>
        </authorList>
    </citation>
    <scope>NUCLEOTIDE SEQUENCE</scope>
    <source>
        <strain evidence="2">RD004123</strain>
    </source>
</reference>
<protein>
    <recommendedName>
        <fullName evidence="4">Gingipain domain-containing protein</fullName>
    </recommendedName>
</protein>
<sequence length="567" mass="61716">MTLLSTLSKDAPATVLAPDGGTAQRSGPADPAAESAPGAVEAATRGTAQDMYFFASIEDFPPGIGDLGLTHDDAQGFHDYVKQFNTPNGWFRDGQVGQWMYEETYDNYLDDYGFDAARVVYHSGHGGMDDNGVFWLPVGNDWGGDVWTSSNDMRLGNEYARYVFWSTCLSLRVKNGHSPIRTWSAANLGLRMIFGYETVSVDNGDYGKFFFQEWNKHHKLSTAFLDASWRISNAQEPSVVACGATQAEATDRLFNEDAFYAAPASTAWWWWRWYDAARARARNLRIPGGGRSAKLAPTMPSHEGLAAWAERFEVAVPRDARERGLHGGVLLRGDGGTRIAIGPDGSRDVRLADPADTDRQLGSEQAVRAARRAVDQYRLAENVDLILDTVRYDRHAGGSADERVDAKVRETMVSFVQVVDGVPVVSADGGRVQVRIDNEGTVTGIADSTRQIRDLRDQPAVPPPPADARSSRTRRAPSRTSGGGENGVAATGDAEVDAALDGALQRRLHRAAAGGRFPSAVRAVPNTTEVGYALRDGDAVLVARREVELDFGSGLAKRYVLEEQIDS</sequence>
<organism evidence="2 3">
    <name type="scientific">Phytohabitans aurantiacus</name>
    <dbReference type="NCBI Taxonomy" id="3016789"/>
    <lineage>
        <taxon>Bacteria</taxon>
        <taxon>Bacillati</taxon>
        <taxon>Actinomycetota</taxon>
        <taxon>Actinomycetes</taxon>
        <taxon>Micromonosporales</taxon>
        <taxon>Micromonosporaceae</taxon>
    </lineage>
</organism>
<dbReference type="Proteomes" id="UP001144280">
    <property type="component" value="Unassembled WGS sequence"/>
</dbReference>